<sequence length="2479" mass="285557">MKKYIISLLLFHIILPLSLLISICLKQNALTGVYLILLLYLPVIKTPTSKNINGGSGVFLKTITLISWLMVLIQLVFQIILLIMQPYGKVLEPTCDGIERLFRYIGLIELSKLQLIEIFYFYLPELIMVCASTIIQRMLIKINSEVEETSNTFVEITEPESRATWQQTSSISIAISIGKYLCLVIICLAGVAVPSIISAFYYITFLGIMTWWSCYHPITRGFAYLFRFICFIACIHVSFLFVYQMEWAQILLPPDSPIARYYGLIAIRKTICTDRVIVKFVDCEWPMYAFPLILVFTHYLLWFESLLILNNPMHAFTEHNMALPTESTPDVQLNELIRGQSTLYTTSPTRTDSPSCSVVESEVQKPNAQKDGYSDDKEYKSNIFYYLMDVLSTVSQFITRTSYIGTNIVMMAWSITYHSWLTFILLLWASISWMVPQQRKTMLRSSPFLVFYAEFLLLSQFLYCMNLNDNELPQTIQDWNLEQIGFTKVLHFPCKPLIIKTLFTTMFWITLRQFMQERREARSHSAVANMIAPLQVTVGTATAMGGDSNTKGSQLMQRLGEEAKIILTKFWIWVVAFVLFGIGITGERMTIFRIIYMALALIFLLTFQLSWVLWRKIMYGFWLTVIIYSMLILVMTYTYQFDNFPYYWEKYLKIPPTLQLDIGLEKFETGELFVRLLTPTFFVIITVVQLYYFHKDFLAISDIKSRGTSIVKPSKPGNSSESDSDKESSNSSISLTEKCRPRSSFISERQSFKIFKNLPKVKLRSFFKIFKTFLSYIIELAWLYAELHMIKIILLCVMFLAVYEVCLVHFVLVALVTISLVFNSRIQSIIIYIISVYVSILLLTKMIYQIEYIREGRWNVTCPDPDNPSSTKDYNTANWVGFKKATANLSLLNLLKGYICIVFVITLHRVVITRQKYKRHLKGRPLAKPLRMFPGITFKDVDLDIPHCLKYLLNFGFYRFGVEITLISVAILIGTRMDFYAVLYALWLMIFVMLSRGTLAKAWIVFMFFIVITIPLQYAIVIGLPPDICLALPWDKNEILSNFRDWMFLPDIDSPPDAYKLLCDFIVLLFVSRQSIVFKIERRHIDVEYPGGTNRSIIEEAEKPSFINPVPDFVTHIRSWLDILKRIVLIGFIWFTLAIVFLAGTNRVNLFSLGYLIGSFIFLWQGNDYYLRPVNVILKWWNKLILYNITVIFLKAILQIPGCIYMNYMKMNACWMIQLFGISCIQKFSTNHPAVTPSENEDCEIPVEHVGLAWDILCFGFLIFQRRLFNSHYFFRIVDETKAMAILASRGAELIQELSQKRIQEQHESERKVLEKIKSKMDRIKATQKKIQGFGVKEPESHEKAEEIAFAPLARDLSGSSILQSFHTPLEDEPPTLSYLQPPTPTSTVLTVSLDGYLDPQRMSFSSTNHRRPLSFDESAIYSGVFSPPPTIQHRRQSSLGVPSTWYPRKRSASATTSHHTSIRSGDYYMFDEFDDELDSIVEKDNELSDDSMEDSDKTDTDKYDFQVKKKVRDKSVVGESSRFDQGDLEDVTQETQDGEKIKSFSKKIRDNINLFMAFVNSSTTTLTRKLNKISRDYRYVIRTLAVEKKTLKQNRGFGIGLRTGSSMIWQPMPFVGKSVTLSAEKLEELEEQQELNASNQPQLMRLVLAVWFAIISHSDLVCYFMIFLHQIKSATILSLPLPLMVFLWGTLTVPRPTKNFWVTLIAYTEVIVVIKCMFQFDMIPWNQQVVTDNMPFFLPRIIGIEKKPNYATYDLFLLLVLFFHRTMLKSLGLWKSSLSFKGTPINQISLFDTIDTRCSMGSEGYQGSIDNDTNTEQTTVVLAPEFLHSSNKDVQLIHKSYEQSFDKSNSIENDNLLEIMPSSLKKHCSPLVSFFEQLIDSSSRVNADVYTYMFLCDFINIFVVVFGFSAFGSQSDGGVSQYFEENKVPVPFLIMLTLQFALITVDRLLYLRKYILGKILFQFVLIIGSHIWMFFILPGVTERQFNAVIPPQVWYMVKCFYLLLSAYQIRSGYPTRILGNVLCKNYNYINMILFKLFMLCPFVFELRTIMDWVWTETSMTLPDWLKMEDIFAHIFQLKCSRRVENEYPNPRGIKVTPAKKYLIGGGCLIGLVAAISFPLVLFALGNTVGKPNLPESMTLNVKLGSNQPIYTMTIEGTVEKFDEADWYSMINVYKKSRSAQTFLSNYDYEDVGVFHITTHSANTWSISPPELDSMIYELNKPNASYTVKTDWAINRKNSYGEQPKDVKDSHEISINQTICAELANLITTKNHSVMLYGLIPKFIKVTGFGGALAVSQLMISNESEPYMNASVFLNSFDSNSKDSEKWWDLFEECPHETSARYLYELPKSSCLPGGNKQNFTIYTFNDKAFPETLNIISGKGIIGLYTTFVIVVHTFVRGFFTGISTKIMFDDMPYVDRILQLCLDIYLVRESGELDLEEDLFAKLVFLYRSPETLIKWTRPPDATSNEDPDDALPELSS</sequence>
<feature type="domain" description="Piezo transmembrane helical unit" evidence="14">
    <location>
        <begin position="1656"/>
        <end position="1776"/>
    </location>
</feature>
<feature type="transmembrane region" description="Helical" evidence="11">
    <location>
        <begin position="415"/>
        <end position="435"/>
    </location>
</feature>
<keyword evidence="8 11" id="KW-0472">Membrane</keyword>
<feature type="transmembrane region" description="Helical" evidence="11">
    <location>
        <begin position="1148"/>
        <end position="1165"/>
    </location>
</feature>
<feature type="transmembrane region" description="Helical" evidence="11">
    <location>
        <begin position="829"/>
        <end position="848"/>
    </location>
</feature>
<feature type="domain" description="Piezo non-specific cation channel cap" evidence="12">
    <location>
        <begin position="2161"/>
        <end position="2461"/>
    </location>
</feature>
<feature type="transmembrane region" description="Helical" evidence="11">
    <location>
        <begin position="1890"/>
        <end position="1911"/>
    </location>
</feature>
<dbReference type="InterPro" id="IPR031334">
    <property type="entry name" value="Piezo_cap_dom"/>
</dbReference>
<dbReference type="InterPro" id="IPR056768">
    <property type="entry name" value="THU_Piezo"/>
</dbReference>
<dbReference type="PANTHER" id="PTHR47049">
    <property type="entry name" value="PIEZO-TYPE MECHANOSENSITIVE ION CHANNEL HOMOLOG"/>
    <property type="match status" value="1"/>
</dbReference>
<evidence type="ECO:0000313" key="17">
    <source>
        <dbReference type="Proteomes" id="UP000694846"/>
    </source>
</evidence>
<feature type="transmembrane region" description="Helical" evidence="11">
    <location>
        <begin position="118"/>
        <end position="135"/>
    </location>
</feature>
<keyword evidence="4" id="KW-1003">Cell membrane</keyword>
<name>A0A8B8G7A7_9HEMI</name>
<feature type="transmembrane region" description="Helical" evidence="11">
    <location>
        <begin position="171"/>
        <end position="193"/>
    </location>
</feature>
<feature type="transmembrane region" description="Helical" evidence="11">
    <location>
        <begin position="1994"/>
        <end position="2014"/>
    </location>
</feature>
<feature type="transmembrane region" description="Helical" evidence="11">
    <location>
        <begin position="621"/>
        <end position="639"/>
    </location>
</feature>
<keyword evidence="17" id="KW-1185">Reference proteome</keyword>
<feature type="transmembrane region" description="Helical" evidence="11">
    <location>
        <begin position="199"/>
        <end position="215"/>
    </location>
</feature>
<evidence type="ECO:0000259" key="15">
    <source>
        <dbReference type="Pfam" id="PF24871"/>
    </source>
</evidence>
<feature type="domain" description="Piezo TM25-28" evidence="13">
    <location>
        <begin position="1106"/>
        <end position="1342"/>
    </location>
</feature>
<evidence type="ECO:0000259" key="14">
    <source>
        <dbReference type="Pfam" id="PF23188"/>
    </source>
</evidence>
<dbReference type="Pfam" id="PF15917">
    <property type="entry name" value="Piezo_TM25-28"/>
    <property type="match status" value="1"/>
</dbReference>
<feature type="transmembrane region" description="Helical" evidence="11">
    <location>
        <begin position="222"/>
        <end position="243"/>
    </location>
</feature>
<feature type="transmembrane region" description="Helical" evidence="11">
    <location>
        <begin position="951"/>
        <end position="973"/>
    </location>
</feature>
<feature type="transmembrane region" description="Helical" evidence="11">
    <location>
        <begin position="591"/>
        <end position="614"/>
    </location>
</feature>
<organism evidence="17 18">
    <name type="scientific">Sipha flava</name>
    <name type="common">yellow sugarcane aphid</name>
    <dbReference type="NCBI Taxonomy" id="143950"/>
    <lineage>
        <taxon>Eukaryota</taxon>
        <taxon>Metazoa</taxon>
        <taxon>Ecdysozoa</taxon>
        <taxon>Arthropoda</taxon>
        <taxon>Hexapoda</taxon>
        <taxon>Insecta</taxon>
        <taxon>Pterygota</taxon>
        <taxon>Neoptera</taxon>
        <taxon>Paraneoptera</taxon>
        <taxon>Hemiptera</taxon>
        <taxon>Sternorrhyncha</taxon>
        <taxon>Aphidomorpha</taxon>
        <taxon>Aphidoidea</taxon>
        <taxon>Aphididae</taxon>
        <taxon>Sipha</taxon>
    </lineage>
</organism>
<dbReference type="InterPro" id="IPR056770">
    <property type="entry name" value="Piezo_THU9_anchor"/>
</dbReference>
<evidence type="ECO:0000256" key="8">
    <source>
        <dbReference type="ARBA" id="ARBA00023136"/>
    </source>
</evidence>
<dbReference type="GO" id="GO:0005886">
    <property type="term" value="C:plasma membrane"/>
    <property type="evidence" value="ECO:0007669"/>
    <property type="project" value="UniProtKB-SubCell"/>
</dbReference>
<dbReference type="Pfam" id="PF23188">
    <property type="entry name" value="THU_Piezo1"/>
    <property type="match status" value="1"/>
</dbReference>
<evidence type="ECO:0000259" key="12">
    <source>
        <dbReference type="Pfam" id="PF12166"/>
    </source>
</evidence>
<feature type="transmembrane region" description="Helical" evidence="11">
    <location>
        <begin position="1931"/>
        <end position="1951"/>
    </location>
</feature>
<evidence type="ECO:0000256" key="4">
    <source>
        <dbReference type="ARBA" id="ARBA00022475"/>
    </source>
</evidence>
<dbReference type="RefSeq" id="XP_025418747.1">
    <property type="nucleotide sequence ID" value="XM_025562962.1"/>
</dbReference>
<keyword evidence="7" id="KW-0406">Ion transport</keyword>
<dbReference type="Pfam" id="PF24874">
    <property type="entry name" value="Piezo_THU9_anchor"/>
    <property type="match status" value="1"/>
</dbReference>
<feature type="transmembrane region" description="Helical" evidence="11">
    <location>
        <begin position="2026"/>
        <end position="2045"/>
    </location>
</feature>
<evidence type="ECO:0000256" key="10">
    <source>
        <dbReference type="SAM" id="MobiDB-lite"/>
    </source>
</evidence>
<feature type="region of interest" description="Disordered" evidence="10">
    <location>
        <begin position="1428"/>
        <end position="1459"/>
    </location>
</feature>
<feature type="transmembrane region" description="Helical" evidence="11">
    <location>
        <begin position="1647"/>
        <end position="1669"/>
    </location>
</feature>
<evidence type="ECO:0000256" key="7">
    <source>
        <dbReference type="ARBA" id="ARBA00023065"/>
    </source>
</evidence>
<keyword evidence="5 11" id="KW-0812">Transmembrane</keyword>
<feature type="transmembrane region" description="Helical" evidence="11">
    <location>
        <begin position="383"/>
        <end position="403"/>
    </location>
</feature>
<evidence type="ECO:0000256" key="6">
    <source>
        <dbReference type="ARBA" id="ARBA00022989"/>
    </source>
</evidence>
<feature type="transmembrane region" description="Helical" evidence="11">
    <location>
        <begin position="1960"/>
        <end position="1982"/>
    </location>
</feature>
<evidence type="ECO:0000256" key="2">
    <source>
        <dbReference type="ARBA" id="ARBA00007821"/>
    </source>
</evidence>
<dbReference type="InterPro" id="IPR027272">
    <property type="entry name" value="Piezo"/>
</dbReference>
<feature type="transmembrane region" description="Helical" evidence="11">
    <location>
        <begin position="766"/>
        <end position="785"/>
    </location>
</feature>
<protein>
    <submittedName>
        <fullName evidence="18">Piezo-type mechanosensitive ion channel component-like isoform X6</fullName>
    </submittedName>
</protein>
<feature type="domain" description="Piezo THU9 and anchor" evidence="16">
    <location>
        <begin position="1889"/>
        <end position="2124"/>
    </location>
</feature>
<gene>
    <name evidence="18" type="primary">LOC112688987</name>
</gene>
<feature type="transmembrane region" description="Helical" evidence="11">
    <location>
        <begin position="1185"/>
        <end position="1208"/>
    </location>
</feature>
<feature type="transmembrane region" description="Helical" evidence="11">
    <location>
        <begin position="1701"/>
        <end position="1721"/>
    </location>
</feature>
<feature type="region of interest" description="Disordered" evidence="10">
    <location>
        <begin position="2459"/>
        <end position="2479"/>
    </location>
</feature>
<dbReference type="GeneID" id="112688987"/>
<feature type="transmembrane region" description="Helical" evidence="11">
    <location>
        <begin position="1675"/>
        <end position="1694"/>
    </location>
</feature>
<evidence type="ECO:0000256" key="5">
    <source>
        <dbReference type="ARBA" id="ARBA00022692"/>
    </source>
</evidence>
<feature type="transmembrane region" description="Helical" evidence="11">
    <location>
        <begin position="288"/>
        <end position="309"/>
    </location>
</feature>
<feature type="transmembrane region" description="Helical" evidence="11">
    <location>
        <begin position="2102"/>
        <end position="2125"/>
    </location>
</feature>
<keyword evidence="6 11" id="KW-1133">Transmembrane helix</keyword>
<feature type="transmembrane region" description="Helical" evidence="11">
    <location>
        <begin position="791"/>
        <end position="822"/>
    </location>
</feature>
<reference evidence="18" key="1">
    <citation type="submission" date="2025-08" db="UniProtKB">
        <authorList>
            <consortium name="RefSeq"/>
        </authorList>
    </citation>
    <scope>IDENTIFICATION</scope>
    <source>
        <tissue evidence="18">Whole body</tissue>
    </source>
</reference>
<proteinExistence type="inferred from homology"/>
<keyword evidence="9" id="KW-0407">Ion channel</keyword>
<dbReference type="OrthoDB" id="303066at2759"/>
<dbReference type="PANTHER" id="PTHR47049:SF2">
    <property type="entry name" value="PIEZO-TYPE MECHANOSENSITIVE ION CHANNEL HOMOLOG"/>
    <property type="match status" value="1"/>
</dbReference>
<feature type="transmembrane region" description="Helical" evidence="11">
    <location>
        <begin position="30"/>
        <end position="46"/>
    </location>
</feature>
<feature type="transmembrane region" description="Helical" evidence="11">
    <location>
        <begin position="979"/>
        <end position="995"/>
    </location>
</feature>
<feature type="region of interest" description="Disordered" evidence="10">
    <location>
        <begin position="708"/>
        <end position="735"/>
    </location>
</feature>
<evidence type="ECO:0000259" key="16">
    <source>
        <dbReference type="Pfam" id="PF24874"/>
    </source>
</evidence>
<dbReference type="Pfam" id="PF12166">
    <property type="entry name" value="Piezo_cap"/>
    <property type="match status" value="1"/>
</dbReference>
<evidence type="ECO:0000256" key="11">
    <source>
        <dbReference type="SAM" id="Phobius"/>
    </source>
</evidence>
<feature type="transmembrane region" description="Helical" evidence="11">
    <location>
        <begin position="1002"/>
        <end position="1024"/>
    </location>
</feature>
<dbReference type="Proteomes" id="UP000694846">
    <property type="component" value="Unplaced"/>
</dbReference>
<feature type="compositionally biased region" description="Acidic residues" evidence="10">
    <location>
        <begin position="2466"/>
        <end position="2479"/>
    </location>
</feature>
<comment type="subcellular location">
    <subcellularLocation>
        <location evidence="1">Cell membrane</location>
        <topology evidence="1">Multi-pass membrane protein</topology>
    </subcellularLocation>
</comment>
<feature type="transmembrane region" description="Helical" evidence="11">
    <location>
        <begin position="566"/>
        <end position="585"/>
    </location>
</feature>
<dbReference type="InterPro" id="IPR056769">
    <property type="entry name" value="Piezo_TM1-24"/>
</dbReference>
<feature type="transmembrane region" description="Helical" evidence="11">
    <location>
        <begin position="497"/>
        <end position="515"/>
    </location>
</feature>
<evidence type="ECO:0000256" key="1">
    <source>
        <dbReference type="ARBA" id="ARBA00004651"/>
    </source>
</evidence>
<evidence type="ECO:0000259" key="13">
    <source>
        <dbReference type="Pfam" id="PF15917"/>
    </source>
</evidence>
<feature type="transmembrane region" description="Helical" evidence="11">
    <location>
        <begin position="58"/>
        <end position="84"/>
    </location>
</feature>
<accession>A0A8B8G7A7</accession>
<dbReference type="GO" id="GO:0008381">
    <property type="term" value="F:mechanosensitive monoatomic ion channel activity"/>
    <property type="evidence" value="ECO:0007669"/>
    <property type="project" value="InterPro"/>
</dbReference>
<dbReference type="InterPro" id="IPR031805">
    <property type="entry name" value="Piezo_TM25-28"/>
</dbReference>
<feature type="domain" description="Piezo TM1-24" evidence="15">
    <location>
        <begin position="27"/>
        <end position="698"/>
    </location>
</feature>
<keyword evidence="3" id="KW-0813">Transport</keyword>
<feature type="transmembrane region" description="Helical" evidence="11">
    <location>
        <begin position="672"/>
        <end position="693"/>
    </location>
</feature>
<evidence type="ECO:0000256" key="3">
    <source>
        <dbReference type="ARBA" id="ARBA00022448"/>
    </source>
</evidence>
<dbReference type="Pfam" id="PF24871">
    <property type="entry name" value="Piezo_TM1-24"/>
    <property type="match status" value="1"/>
</dbReference>
<feature type="transmembrane region" description="Helical" evidence="11">
    <location>
        <begin position="1123"/>
        <end position="1143"/>
    </location>
</feature>
<feature type="transmembrane region" description="Helical" evidence="11">
    <location>
        <begin position="447"/>
        <end position="463"/>
    </location>
</feature>
<feature type="transmembrane region" description="Helical" evidence="11">
    <location>
        <begin position="891"/>
        <end position="912"/>
    </location>
</feature>
<feature type="transmembrane region" description="Helical" evidence="11">
    <location>
        <begin position="1751"/>
        <end position="1769"/>
    </location>
</feature>
<comment type="similarity">
    <text evidence="2">Belongs to the PIEZO (TC 1.A.75) family.</text>
</comment>
<evidence type="ECO:0000256" key="9">
    <source>
        <dbReference type="ARBA" id="ARBA00023303"/>
    </source>
</evidence>
<evidence type="ECO:0000313" key="18">
    <source>
        <dbReference type="RefSeq" id="XP_025418747.1"/>
    </source>
</evidence>